<dbReference type="PRINTS" id="PR00131">
    <property type="entry name" value="GLHYDRLASE1"/>
</dbReference>
<dbReference type="EMBL" id="JAYDYQ010001087">
    <property type="protein sequence ID" value="KAK4490919.1"/>
    <property type="molecule type" value="Genomic_DNA"/>
</dbReference>
<protein>
    <recommendedName>
        <fullName evidence="8">Beta-glucosidase</fullName>
    </recommendedName>
</protein>
<organism evidence="6 7">
    <name type="scientific">Penstemon davidsonii</name>
    <dbReference type="NCBI Taxonomy" id="160366"/>
    <lineage>
        <taxon>Eukaryota</taxon>
        <taxon>Viridiplantae</taxon>
        <taxon>Streptophyta</taxon>
        <taxon>Embryophyta</taxon>
        <taxon>Tracheophyta</taxon>
        <taxon>Spermatophyta</taxon>
        <taxon>Magnoliopsida</taxon>
        <taxon>eudicotyledons</taxon>
        <taxon>Gunneridae</taxon>
        <taxon>Pentapetalae</taxon>
        <taxon>asterids</taxon>
        <taxon>lamiids</taxon>
        <taxon>Lamiales</taxon>
        <taxon>Plantaginaceae</taxon>
        <taxon>Cheloneae</taxon>
        <taxon>Penstemon</taxon>
    </lineage>
</organism>
<dbReference type="SUPFAM" id="SSF51445">
    <property type="entry name" value="(Trans)glycosidases"/>
    <property type="match status" value="1"/>
</dbReference>
<accession>A0ABR0DPA4</accession>
<dbReference type="InterPro" id="IPR017853">
    <property type="entry name" value="GH"/>
</dbReference>
<keyword evidence="7" id="KW-1185">Reference proteome</keyword>
<dbReference type="Proteomes" id="UP001291926">
    <property type="component" value="Unassembled WGS sequence"/>
</dbReference>
<feature type="compositionally biased region" description="Low complexity" evidence="5">
    <location>
        <begin position="1"/>
        <end position="19"/>
    </location>
</feature>
<evidence type="ECO:0000256" key="5">
    <source>
        <dbReference type="SAM" id="MobiDB-lite"/>
    </source>
</evidence>
<evidence type="ECO:0000256" key="2">
    <source>
        <dbReference type="ARBA" id="ARBA00022801"/>
    </source>
</evidence>
<evidence type="ECO:0000313" key="7">
    <source>
        <dbReference type="Proteomes" id="UP001291926"/>
    </source>
</evidence>
<name>A0ABR0DPA4_9LAMI</name>
<evidence type="ECO:0000256" key="4">
    <source>
        <dbReference type="RuleBase" id="RU003690"/>
    </source>
</evidence>
<dbReference type="InterPro" id="IPR001360">
    <property type="entry name" value="Glyco_hydro_1"/>
</dbReference>
<evidence type="ECO:0000256" key="3">
    <source>
        <dbReference type="ARBA" id="ARBA00023295"/>
    </source>
</evidence>
<evidence type="ECO:0008006" key="8">
    <source>
        <dbReference type="Google" id="ProtNLM"/>
    </source>
</evidence>
<evidence type="ECO:0000256" key="1">
    <source>
        <dbReference type="ARBA" id="ARBA00010838"/>
    </source>
</evidence>
<dbReference type="Gene3D" id="3.20.20.80">
    <property type="entry name" value="Glycosidases"/>
    <property type="match status" value="1"/>
</dbReference>
<proteinExistence type="inferred from homology"/>
<feature type="region of interest" description="Disordered" evidence="5">
    <location>
        <begin position="1"/>
        <end position="21"/>
    </location>
</feature>
<dbReference type="PROSITE" id="PS00653">
    <property type="entry name" value="GLYCOSYL_HYDROL_F1_2"/>
    <property type="match status" value="1"/>
</dbReference>
<evidence type="ECO:0000313" key="6">
    <source>
        <dbReference type="EMBL" id="KAK4490919.1"/>
    </source>
</evidence>
<sequence length="534" mass="61729">MKKNSSQSQSQTKKVSGTSIQHSYDNQIDSVPAIPYPENCKISRTDFPKDFIFGVGTSAYQHEGGAAKDGRGHSIWDVFTLSTPDRIVDGSNGNVAVDMYTNYKEDIKVMKSMGFDAYRFSISWPRILPEIEPYVTLFHWDLPHCLQLEYGGFLKEEIIDDFREYAELCFWEFGDRVKHWITLNEPWTYSVHGYAGRIFPPGKKSASTNIVTYGNKHKNNFTGYRSADPNLIQPLIRCNITIDPQKNSTKEVYTVARNLLLAHAQAVQSYRTKFQEHQQGHIGITLVSHYFEPFKEDDVNDQKAAKRALDFMLGWFLEPVLNGSYPQNMIDYVPKGNLDEFSTEESTLLKGSIDFLGLNYYTTYYASNDPTPDCEDGYYKDQQVKFSTERYGRPIGPVAGSSWLYIVPWGIYELLKYINQTYENIPDIYITENGVDEKNNCKLTAYEACTDTTRIKYHQDHLAKILEAMNDYGDNGSNGNLNIKGYFLWSWCDNFEWVEGYTVRFGIIYVDYMNNLRRYPKHSAKWFAQFLKRK</sequence>
<keyword evidence="2" id="KW-0378">Hydrolase</keyword>
<comment type="similarity">
    <text evidence="1 4">Belongs to the glycosyl hydrolase 1 family.</text>
</comment>
<dbReference type="InterPro" id="IPR033132">
    <property type="entry name" value="GH_1_N_CS"/>
</dbReference>
<comment type="caution">
    <text evidence="6">The sequence shown here is derived from an EMBL/GenBank/DDBJ whole genome shotgun (WGS) entry which is preliminary data.</text>
</comment>
<reference evidence="6 7" key="1">
    <citation type="journal article" date="2023" name="bioRxiv">
        <title>Genome report: Whole genome sequence and annotation of Penstemon davidsonii.</title>
        <authorList>
            <person name="Ostevik K.L."/>
            <person name="Alabady M."/>
            <person name="Zhang M."/>
            <person name="Rausher M.D."/>
        </authorList>
    </citation>
    <scope>NUCLEOTIDE SEQUENCE [LARGE SCALE GENOMIC DNA]</scope>
    <source>
        <strain evidence="6">DNT005</strain>
        <tissue evidence="6">Whole leaf</tissue>
    </source>
</reference>
<dbReference type="Pfam" id="PF00232">
    <property type="entry name" value="Glyco_hydro_1"/>
    <property type="match status" value="1"/>
</dbReference>
<gene>
    <name evidence="6" type="ORF">RD792_001638</name>
</gene>
<dbReference type="PANTHER" id="PTHR10353:SF137">
    <property type="entry name" value="MYROSINASE 3-RELATED"/>
    <property type="match status" value="1"/>
</dbReference>
<keyword evidence="3" id="KW-0326">Glycosidase</keyword>
<dbReference type="PANTHER" id="PTHR10353">
    <property type="entry name" value="GLYCOSYL HYDROLASE"/>
    <property type="match status" value="1"/>
</dbReference>